<evidence type="ECO:0000313" key="2">
    <source>
        <dbReference type="EMBL" id="KAF2595968.1"/>
    </source>
</evidence>
<comment type="caution">
    <text evidence="1">The sequence shown here is derived from an EMBL/GenBank/DDBJ whole genome shotgun (WGS) entry which is preliminary data.</text>
</comment>
<dbReference type="Proteomes" id="UP000712281">
    <property type="component" value="Unassembled WGS sequence"/>
</dbReference>
<sequence length="57" mass="6378">MPLEVIVVIRSKVCNGNERYGRGEETEPPRHNISVAVLHHRQWRGTGHALSVTGVHP</sequence>
<dbReference type="AlphaFoldDB" id="A0A8S9HTL8"/>
<reference evidence="1" key="1">
    <citation type="submission" date="2019-12" db="EMBL/GenBank/DDBJ databases">
        <title>Genome sequencing and annotation of Brassica cretica.</title>
        <authorList>
            <person name="Studholme D.J."/>
            <person name="Sarris P.F."/>
        </authorList>
    </citation>
    <scope>NUCLEOTIDE SEQUENCE</scope>
    <source>
        <strain evidence="2">PFS-001/15</strain>
        <strain evidence="1">PFS-102/07</strain>
        <tissue evidence="1">Leaf</tissue>
    </source>
</reference>
<protein>
    <submittedName>
        <fullName evidence="1">Uncharacterized protein</fullName>
    </submittedName>
</protein>
<name>A0A8S9HTL8_BRACR</name>
<dbReference type="EMBL" id="QGKW02000717">
    <property type="protein sequence ID" value="KAF2595968.1"/>
    <property type="molecule type" value="Genomic_DNA"/>
</dbReference>
<proteinExistence type="predicted"/>
<evidence type="ECO:0000313" key="1">
    <source>
        <dbReference type="EMBL" id="KAF2561293.1"/>
    </source>
</evidence>
<dbReference type="EMBL" id="QGKY02001250">
    <property type="protein sequence ID" value="KAF2561293.1"/>
    <property type="molecule type" value="Genomic_DNA"/>
</dbReference>
<organism evidence="1">
    <name type="scientific">Brassica cretica</name>
    <name type="common">Mustard</name>
    <dbReference type="NCBI Taxonomy" id="69181"/>
    <lineage>
        <taxon>Eukaryota</taxon>
        <taxon>Viridiplantae</taxon>
        <taxon>Streptophyta</taxon>
        <taxon>Embryophyta</taxon>
        <taxon>Tracheophyta</taxon>
        <taxon>Spermatophyta</taxon>
        <taxon>Magnoliopsida</taxon>
        <taxon>eudicotyledons</taxon>
        <taxon>Gunneridae</taxon>
        <taxon>Pentapetalae</taxon>
        <taxon>rosids</taxon>
        <taxon>malvids</taxon>
        <taxon>Brassicales</taxon>
        <taxon>Brassicaceae</taxon>
        <taxon>Brassiceae</taxon>
        <taxon>Brassica</taxon>
    </lineage>
</organism>
<accession>A0A8S9HTL8</accession>
<gene>
    <name evidence="2" type="ORF">F2Q68_00009970</name>
    <name evidence="1" type="ORF">F2Q70_00017017</name>
</gene>